<evidence type="ECO:0000256" key="1">
    <source>
        <dbReference type="SAM" id="MobiDB-lite"/>
    </source>
</evidence>
<sequence>MQTSEPPRLFSRVIAHSPLPSVLSLSSADFAYKEANGVVYASAALEMAEIKREKQIEKQMIKNKNQKEFKIEYVKPEGIIMKKKEINELKEKEEKELEELLIQKGIGYKPKISLIKRGSLEERKLKLKREKERKEERKKKQEEIRIQKEIESTKEWKDMMKEKQRIYQQEKKKKEKERKDKERLMKKNKGLIMNQTEIQN</sequence>
<comment type="caution">
    <text evidence="2">The sequence shown here is derived from an EMBL/GenBank/DDBJ whole genome shotgun (WGS) entry which is preliminary data.</text>
</comment>
<dbReference type="AlphaFoldDB" id="A0A5J4VLN8"/>
<reference evidence="2 3" key="1">
    <citation type="submission" date="2019-03" db="EMBL/GenBank/DDBJ databases">
        <title>Single cell metagenomics reveals metabolic interactions within the superorganism composed of flagellate Streblomastix strix and complex community of Bacteroidetes bacteria on its surface.</title>
        <authorList>
            <person name="Treitli S.C."/>
            <person name="Kolisko M."/>
            <person name="Husnik F."/>
            <person name="Keeling P."/>
            <person name="Hampl V."/>
        </authorList>
    </citation>
    <scope>NUCLEOTIDE SEQUENCE [LARGE SCALE GENOMIC DNA]</scope>
    <source>
        <strain evidence="2">ST1C</strain>
    </source>
</reference>
<organism evidence="2 3">
    <name type="scientific">Streblomastix strix</name>
    <dbReference type="NCBI Taxonomy" id="222440"/>
    <lineage>
        <taxon>Eukaryota</taxon>
        <taxon>Metamonada</taxon>
        <taxon>Preaxostyla</taxon>
        <taxon>Oxymonadida</taxon>
        <taxon>Streblomastigidae</taxon>
        <taxon>Streblomastix</taxon>
    </lineage>
</organism>
<protein>
    <submittedName>
        <fullName evidence="2">Uncharacterized protein</fullName>
    </submittedName>
</protein>
<dbReference type="Proteomes" id="UP000324800">
    <property type="component" value="Unassembled WGS sequence"/>
</dbReference>
<evidence type="ECO:0000313" key="3">
    <source>
        <dbReference type="Proteomes" id="UP000324800"/>
    </source>
</evidence>
<dbReference type="EMBL" id="SNRW01006217">
    <property type="protein sequence ID" value="KAA6383492.1"/>
    <property type="molecule type" value="Genomic_DNA"/>
</dbReference>
<feature type="region of interest" description="Disordered" evidence="1">
    <location>
        <begin position="165"/>
        <end position="200"/>
    </location>
</feature>
<gene>
    <name evidence="2" type="ORF">EZS28_020980</name>
</gene>
<accession>A0A5J4VLN8</accession>
<proteinExistence type="predicted"/>
<feature type="compositionally biased region" description="Basic and acidic residues" evidence="1">
    <location>
        <begin position="165"/>
        <end position="185"/>
    </location>
</feature>
<name>A0A5J4VLN8_9EUKA</name>
<evidence type="ECO:0000313" key="2">
    <source>
        <dbReference type="EMBL" id="KAA6383492.1"/>
    </source>
</evidence>